<dbReference type="Gene3D" id="3.30.160.270">
    <property type="match status" value="1"/>
</dbReference>
<dbReference type="GO" id="GO:0016740">
    <property type="term" value="F:transferase activity"/>
    <property type="evidence" value="ECO:0007669"/>
    <property type="project" value="UniProtKB-KW"/>
</dbReference>
<gene>
    <name evidence="2" type="ORF">SAMN04490239_2018</name>
</gene>
<dbReference type="AlphaFoldDB" id="A0A1H4MX72"/>
<name>A0A1H4MX72_9NOCA</name>
<dbReference type="Proteomes" id="UP000183561">
    <property type="component" value="Unassembled WGS sequence"/>
</dbReference>
<dbReference type="EMBL" id="FNSV01000005">
    <property type="protein sequence ID" value="SEB87671.1"/>
    <property type="molecule type" value="Genomic_DNA"/>
</dbReference>
<dbReference type="SUPFAM" id="SSF110921">
    <property type="entry name" value="2-isopropylmalate synthase LeuA, allosteric (dimerisation) domain"/>
    <property type="match status" value="1"/>
</dbReference>
<dbReference type="OrthoDB" id="4773719at2"/>
<protein>
    <recommendedName>
        <fullName evidence="4">LeuA allosteric (Dimerisation) domain-containing protein</fullName>
    </recommendedName>
</protein>
<proteinExistence type="predicted"/>
<dbReference type="RefSeq" id="WP_072942277.1">
    <property type="nucleotide sequence ID" value="NZ_CP070609.1"/>
</dbReference>
<sequence>MSANTSFASTFPSSAPAADPFAARHGKSLPSELRTEAAGMAWKAFDTVYAPSNGPFRLGSWSETKTGPGMWDFEATLGIGESICKTGASAPGPVAAMTSMLYDAGCAMEILSFHQHEIGHRTATFLLCESAGIRLWAMGIGESGTESTLRAMISGANRLRPA</sequence>
<evidence type="ECO:0000256" key="1">
    <source>
        <dbReference type="ARBA" id="ARBA00022679"/>
    </source>
</evidence>
<reference evidence="3" key="1">
    <citation type="submission" date="2016-10" db="EMBL/GenBank/DDBJ databases">
        <authorList>
            <person name="Varghese N."/>
            <person name="Submissions S."/>
        </authorList>
    </citation>
    <scope>NUCLEOTIDE SEQUENCE [LARGE SCALE GENOMIC DNA]</scope>
    <source>
        <strain evidence="3">DSM 44498</strain>
    </source>
</reference>
<evidence type="ECO:0000313" key="3">
    <source>
        <dbReference type="Proteomes" id="UP000183561"/>
    </source>
</evidence>
<keyword evidence="1" id="KW-0808">Transferase</keyword>
<dbReference type="InterPro" id="IPR036230">
    <property type="entry name" value="LeuA_allosteric_dom_sf"/>
</dbReference>
<evidence type="ECO:0008006" key="4">
    <source>
        <dbReference type="Google" id="ProtNLM"/>
    </source>
</evidence>
<evidence type="ECO:0000313" key="2">
    <source>
        <dbReference type="EMBL" id="SEB87671.1"/>
    </source>
</evidence>
<organism evidence="2 3">
    <name type="scientific">Rhodococcus koreensis</name>
    <dbReference type="NCBI Taxonomy" id="99653"/>
    <lineage>
        <taxon>Bacteria</taxon>
        <taxon>Bacillati</taxon>
        <taxon>Actinomycetota</taxon>
        <taxon>Actinomycetes</taxon>
        <taxon>Mycobacteriales</taxon>
        <taxon>Nocardiaceae</taxon>
        <taxon>Rhodococcus</taxon>
    </lineage>
</organism>
<accession>A0A1H4MX72</accession>
<keyword evidence="3" id="KW-1185">Reference proteome</keyword>